<dbReference type="PANTHER" id="PTHR36512:SF3">
    <property type="entry name" value="BLR5678 PROTEIN"/>
    <property type="match status" value="1"/>
</dbReference>
<accession>A0A7D3XQ20</accession>
<dbReference type="GO" id="GO:0004177">
    <property type="term" value="F:aminopeptidase activity"/>
    <property type="evidence" value="ECO:0007669"/>
    <property type="project" value="TreeGrafter"/>
</dbReference>
<keyword evidence="3" id="KW-1185">Reference proteome</keyword>
<proteinExistence type="inferred from homology"/>
<dbReference type="InterPro" id="IPR016117">
    <property type="entry name" value="ArgJ-like_dom_sf"/>
</dbReference>
<comment type="similarity">
    <text evidence="1">Belongs to the peptidase S58 family.</text>
</comment>
<protein>
    <submittedName>
        <fullName evidence="2">P1 family peptidase</fullName>
    </submittedName>
</protein>
<name>A0A7D3XQ20_9BACL</name>
<reference evidence="2 3" key="1">
    <citation type="submission" date="2020-01" db="EMBL/GenBank/DDBJ databases">
        <authorList>
            <person name="Gulvik C.A."/>
            <person name="Batra D.G."/>
        </authorList>
    </citation>
    <scope>NUCLEOTIDE SEQUENCE [LARGE SCALE GENOMIC DNA]</scope>
    <source>
        <strain evidence="2 3">W9323</strain>
    </source>
</reference>
<dbReference type="AlphaFoldDB" id="A0A7D3XQ20"/>
<dbReference type="EMBL" id="CP048104">
    <property type="protein sequence ID" value="QKG84387.1"/>
    <property type="molecule type" value="Genomic_DNA"/>
</dbReference>
<dbReference type="Pfam" id="PF03576">
    <property type="entry name" value="Peptidase_S58"/>
    <property type="match status" value="1"/>
</dbReference>
<dbReference type="RefSeq" id="WP_173222031.1">
    <property type="nucleotide sequence ID" value="NZ_CP048104.1"/>
</dbReference>
<evidence type="ECO:0000313" key="3">
    <source>
        <dbReference type="Proteomes" id="UP000503088"/>
    </source>
</evidence>
<dbReference type="KEGG" id="kpul:GXN76_07780"/>
<dbReference type="InterPro" id="IPR005321">
    <property type="entry name" value="Peptidase_S58_DmpA"/>
</dbReference>
<sequence length="360" mass="38720">MGRKRLRDWGLTVGQLPTGPTNTIMDVKDVRVGHVTLKQKDPCMVRTGVTAVLPHGDNWFRNKVVAASHIINGFGKTTGLVQVEELGVIESPIMLTNTFGVPAVVQGTLQLMMERDSEIGAEAGSLNVVTGECNDGYLNDMRGLHVQPDHAIQAIRSAEKSCNVVEGSVGAGTGMVCLGWKGGIGTASRRIDVEGKSYYIGVLVLSNFGEKEDLTVLGQPVGSLLKQEKTLIQRKEDGSIMIVLGTDLPMDARQLKRLARRAALGLARTGSIAHHGSGDIVIAFSNGNRIPHTPTGFQQIQSVPENGPLISQCFRAVVEGTEEAILNSLFMAEDTEGRQGRIVQGLPVDKIVSFLITNRH</sequence>
<organism evidence="2 3">
    <name type="scientific">Kroppenstedtia pulmonis</name>
    <dbReference type="NCBI Taxonomy" id="1380685"/>
    <lineage>
        <taxon>Bacteria</taxon>
        <taxon>Bacillati</taxon>
        <taxon>Bacillota</taxon>
        <taxon>Bacilli</taxon>
        <taxon>Bacillales</taxon>
        <taxon>Thermoactinomycetaceae</taxon>
        <taxon>Kroppenstedtia</taxon>
    </lineage>
</organism>
<dbReference type="Gene3D" id="3.60.70.12">
    <property type="entry name" value="L-amino peptidase D-ALA esterase/amidase"/>
    <property type="match status" value="1"/>
</dbReference>
<evidence type="ECO:0000256" key="1">
    <source>
        <dbReference type="ARBA" id="ARBA00007068"/>
    </source>
</evidence>
<gene>
    <name evidence="2" type="ORF">GXN76_07780</name>
</gene>
<dbReference type="Proteomes" id="UP000503088">
    <property type="component" value="Chromosome"/>
</dbReference>
<dbReference type="PANTHER" id="PTHR36512">
    <property type="entry name" value="D-AMINOPEPTIDASE"/>
    <property type="match status" value="1"/>
</dbReference>
<dbReference type="SUPFAM" id="SSF56266">
    <property type="entry name" value="DmpA/ArgJ-like"/>
    <property type="match status" value="1"/>
</dbReference>
<evidence type="ECO:0000313" key="2">
    <source>
        <dbReference type="EMBL" id="QKG84387.1"/>
    </source>
</evidence>
<dbReference type="CDD" id="cd02253">
    <property type="entry name" value="DmpA"/>
    <property type="match status" value="1"/>
</dbReference>